<accession>A0ABY6MHZ3</accession>
<dbReference type="Pfam" id="PF13289">
    <property type="entry name" value="SIR2_2"/>
    <property type="match status" value="1"/>
</dbReference>
<protein>
    <submittedName>
        <fullName evidence="1">SIR2 family protein</fullName>
    </submittedName>
</protein>
<dbReference type="RefSeq" id="WP_264808270.1">
    <property type="nucleotide sequence ID" value="NZ_CP110226.1"/>
</dbReference>
<keyword evidence="2" id="KW-1185">Reference proteome</keyword>
<dbReference type="EMBL" id="CP110226">
    <property type="protein sequence ID" value="UZD21804.1"/>
    <property type="molecule type" value="Genomic_DNA"/>
</dbReference>
<name>A0ABY6MHZ3_9BACT</name>
<evidence type="ECO:0000313" key="2">
    <source>
        <dbReference type="Proteomes" id="UP001163156"/>
    </source>
</evidence>
<gene>
    <name evidence="1" type="ORF">OM944_14145</name>
</gene>
<organism evidence="1 2">
    <name type="scientific">Algoriphagus halophytocola</name>
    <dbReference type="NCBI Taxonomy" id="2991499"/>
    <lineage>
        <taxon>Bacteria</taxon>
        <taxon>Pseudomonadati</taxon>
        <taxon>Bacteroidota</taxon>
        <taxon>Cytophagia</taxon>
        <taxon>Cytophagales</taxon>
        <taxon>Cyclobacteriaceae</taxon>
        <taxon>Algoriphagus</taxon>
    </lineage>
</organism>
<dbReference type="InterPro" id="IPR029035">
    <property type="entry name" value="DHS-like_NAD/FAD-binding_dom"/>
</dbReference>
<dbReference type="Proteomes" id="UP001163156">
    <property type="component" value="Chromosome"/>
</dbReference>
<dbReference type="SUPFAM" id="SSF52467">
    <property type="entry name" value="DHS-like NAD/FAD-binding domain"/>
    <property type="match status" value="1"/>
</dbReference>
<dbReference type="Gene3D" id="3.40.50.1220">
    <property type="entry name" value="TPP-binding domain"/>
    <property type="match status" value="1"/>
</dbReference>
<reference evidence="1" key="1">
    <citation type="submission" date="2022-10" db="EMBL/GenBank/DDBJ databases">
        <title>Algoriphagus sp. a novel bacteria isolate from halophytes salicornia europaea.</title>
        <authorList>
            <person name="Peng Y."/>
            <person name="Jiang L."/>
            <person name="Lee J."/>
        </authorList>
    </citation>
    <scope>NUCLEOTIDE SEQUENCE</scope>
    <source>
        <strain evidence="1">TR-M5</strain>
    </source>
</reference>
<evidence type="ECO:0000313" key="1">
    <source>
        <dbReference type="EMBL" id="UZD21804.1"/>
    </source>
</evidence>
<sequence length="283" mass="32430">MVDEIVKAIEKNSFGIYVGAGLSMGAELPSWSQFLNDLISILEKKDIASNRVSEMRDLALIPSKYLMLAEEIRSLIQNDLEKLVREKFEDKSKQPTAVHDALVKIKSKFIITTNYDTLIERALVKNFSNFFPTVYTYKDASSINYSLWNGDFFVLKAHGDAKTPKEIILTERDYRNIIYNQMGYQSILHAIFSTNSILFLGVSLDDPELTLLLRYIHNIFHGGTPNHYALLPKDKITATEIENWRKDFNIHIITYDPKDNHVEVAGFIDEILKLTGENSFDLN</sequence>
<proteinExistence type="predicted"/>